<organism evidence="2 3">
    <name type="scientific">Gimesia maris</name>
    <dbReference type="NCBI Taxonomy" id="122"/>
    <lineage>
        <taxon>Bacteria</taxon>
        <taxon>Pseudomonadati</taxon>
        <taxon>Planctomycetota</taxon>
        <taxon>Planctomycetia</taxon>
        <taxon>Planctomycetales</taxon>
        <taxon>Planctomycetaceae</taxon>
        <taxon>Gimesia</taxon>
    </lineage>
</organism>
<gene>
    <name evidence="2" type="ORF">DIT97_11410</name>
</gene>
<dbReference type="Proteomes" id="UP000263642">
    <property type="component" value="Unassembled WGS sequence"/>
</dbReference>
<dbReference type="GO" id="GO:0005886">
    <property type="term" value="C:plasma membrane"/>
    <property type="evidence" value="ECO:0007669"/>
    <property type="project" value="TreeGrafter"/>
</dbReference>
<feature type="transmembrane region" description="Helical" evidence="1">
    <location>
        <begin position="156"/>
        <end position="175"/>
    </location>
</feature>
<reference evidence="2 3" key="1">
    <citation type="journal article" date="2018" name="Nat. Biotechnol.">
        <title>A standardized bacterial taxonomy based on genome phylogeny substantially revises the tree of life.</title>
        <authorList>
            <person name="Parks D.H."/>
            <person name="Chuvochina M."/>
            <person name="Waite D.W."/>
            <person name="Rinke C."/>
            <person name="Skarshewski A."/>
            <person name="Chaumeil P.A."/>
            <person name="Hugenholtz P."/>
        </authorList>
    </citation>
    <scope>NUCLEOTIDE SEQUENCE [LARGE SCALE GENOMIC DNA]</scope>
    <source>
        <strain evidence="2">UBA9375</strain>
    </source>
</reference>
<evidence type="ECO:0000256" key="1">
    <source>
        <dbReference type="SAM" id="Phobius"/>
    </source>
</evidence>
<comment type="caution">
    <text evidence="2">The sequence shown here is derived from an EMBL/GenBank/DDBJ whole genome shotgun (WGS) entry which is preliminary data.</text>
</comment>
<evidence type="ECO:0000313" key="3">
    <source>
        <dbReference type="Proteomes" id="UP000263642"/>
    </source>
</evidence>
<dbReference type="PANTHER" id="PTHR35813">
    <property type="entry name" value="INNER MEMBRANE PROTEIN YBAN"/>
    <property type="match status" value="1"/>
</dbReference>
<dbReference type="InterPro" id="IPR007401">
    <property type="entry name" value="DUF454"/>
</dbReference>
<evidence type="ECO:0008006" key="4">
    <source>
        <dbReference type="Google" id="ProtNLM"/>
    </source>
</evidence>
<proteinExistence type="predicted"/>
<protein>
    <recommendedName>
        <fullName evidence="4">Inner membrane protein YbaN</fullName>
    </recommendedName>
</protein>
<keyword evidence="1" id="KW-0472">Membrane</keyword>
<dbReference type="EMBL" id="DQAY01000063">
    <property type="protein sequence ID" value="HCO23625.1"/>
    <property type="molecule type" value="Genomic_DNA"/>
</dbReference>
<feature type="transmembrane region" description="Helical" evidence="1">
    <location>
        <begin position="89"/>
        <end position="110"/>
    </location>
</feature>
<dbReference type="Pfam" id="PF04304">
    <property type="entry name" value="DUF454"/>
    <property type="match status" value="1"/>
</dbReference>
<feature type="transmembrane region" description="Helical" evidence="1">
    <location>
        <begin position="181"/>
        <end position="201"/>
    </location>
</feature>
<name>A0A3D3R483_9PLAN</name>
<keyword evidence="1" id="KW-0812">Transmembrane</keyword>
<dbReference type="AlphaFoldDB" id="A0A3D3R483"/>
<evidence type="ECO:0000313" key="2">
    <source>
        <dbReference type="EMBL" id="HCO23625.1"/>
    </source>
</evidence>
<keyword evidence="1" id="KW-1133">Transmembrane helix</keyword>
<dbReference type="PANTHER" id="PTHR35813:SF1">
    <property type="entry name" value="INNER MEMBRANE PROTEIN YBAN"/>
    <property type="match status" value="1"/>
</dbReference>
<accession>A0A3D3R483</accession>
<sequence>MRDLPQGIWLRFGLVAHRDSVKIENLSVSGPIQILDHMIRNSQPQDDLSSESDQTGNTFDRIAMEEIHPEFLDTLDQTTVPTVTGVKKIIFLILAALFFALGVLGVALPVLPTTPFLLLTSYFLIRTSPRLNAALLRSPVLGQVLKEWQQDGGVRLSVKIQAISIVVLVIAATLLLSPLSILVKSVLVMLACIGIVVVIRLPGLS</sequence>